<sequence>MKSVTRPGRVIFSDSIFIPPVNIFTTSDIEGCNLHASWVHRRPTIKNLHASLVFTSPASEESIILSIVPRS</sequence>
<dbReference type="EMBL" id="KZ502442">
    <property type="protein sequence ID" value="PKU79223.1"/>
    <property type="molecule type" value="Genomic_DNA"/>
</dbReference>
<reference evidence="1 2" key="2">
    <citation type="journal article" date="2017" name="Nature">
        <title>The Apostasia genome and the evolution of orchids.</title>
        <authorList>
            <person name="Zhang G.Q."/>
            <person name="Liu K.W."/>
            <person name="Li Z."/>
            <person name="Lohaus R."/>
            <person name="Hsiao Y.Y."/>
            <person name="Niu S.C."/>
            <person name="Wang J.Y."/>
            <person name="Lin Y.C."/>
            <person name="Xu Q."/>
            <person name="Chen L.J."/>
            <person name="Yoshida K."/>
            <person name="Fujiwara S."/>
            <person name="Wang Z.W."/>
            <person name="Zhang Y.Q."/>
            <person name="Mitsuda N."/>
            <person name="Wang M."/>
            <person name="Liu G.H."/>
            <person name="Pecoraro L."/>
            <person name="Huang H.X."/>
            <person name="Xiao X.J."/>
            <person name="Lin M."/>
            <person name="Wu X.Y."/>
            <person name="Wu W.L."/>
            <person name="Chen Y.Y."/>
            <person name="Chang S.B."/>
            <person name="Sakamoto S."/>
            <person name="Ohme-Takagi M."/>
            <person name="Yagi M."/>
            <person name="Zeng S.J."/>
            <person name="Shen C.Y."/>
            <person name="Yeh C.M."/>
            <person name="Luo Y.B."/>
            <person name="Tsai W.C."/>
            <person name="Van de Peer Y."/>
            <person name="Liu Z.J."/>
        </authorList>
    </citation>
    <scope>NUCLEOTIDE SEQUENCE [LARGE SCALE GENOMIC DNA]</scope>
    <source>
        <tissue evidence="1">The whole plant</tissue>
    </source>
</reference>
<reference evidence="1 2" key="1">
    <citation type="journal article" date="2016" name="Sci. Rep.">
        <title>The Dendrobium catenatum Lindl. genome sequence provides insights into polysaccharide synthase, floral development and adaptive evolution.</title>
        <authorList>
            <person name="Zhang G.Q."/>
            <person name="Xu Q."/>
            <person name="Bian C."/>
            <person name="Tsai W.C."/>
            <person name="Yeh C.M."/>
            <person name="Liu K.W."/>
            <person name="Yoshida K."/>
            <person name="Zhang L.S."/>
            <person name="Chang S.B."/>
            <person name="Chen F."/>
            <person name="Shi Y."/>
            <person name="Su Y.Y."/>
            <person name="Zhang Y.Q."/>
            <person name="Chen L.J."/>
            <person name="Yin Y."/>
            <person name="Lin M."/>
            <person name="Huang H."/>
            <person name="Deng H."/>
            <person name="Wang Z.W."/>
            <person name="Zhu S.L."/>
            <person name="Zhao X."/>
            <person name="Deng C."/>
            <person name="Niu S.C."/>
            <person name="Huang J."/>
            <person name="Wang M."/>
            <person name="Liu G.H."/>
            <person name="Yang H.J."/>
            <person name="Xiao X.J."/>
            <person name="Hsiao Y.Y."/>
            <person name="Wu W.L."/>
            <person name="Chen Y.Y."/>
            <person name="Mitsuda N."/>
            <person name="Ohme-Takagi M."/>
            <person name="Luo Y.B."/>
            <person name="Van de Peer Y."/>
            <person name="Liu Z.J."/>
        </authorList>
    </citation>
    <scope>NUCLEOTIDE SEQUENCE [LARGE SCALE GENOMIC DNA]</scope>
    <source>
        <tissue evidence="1">The whole plant</tissue>
    </source>
</reference>
<dbReference type="Proteomes" id="UP000233837">
    <property type="component" value="Unassembled WGS sequence"/>
</dbReference>
<gene>
    <name evidence="1" type="ORF">MA16_Dca000567</name>
</gene>
<protein>
    <submittedName>
        <fullName evidence="1">Uncharacterized protein</fullName>
    </submittedName>
</protein>
<keyword evidence="2" id="KW-1185">Reference proteome</keyword>
<organism evidence="1 2">
    <name type="scientific">Dendrobium catenatum</name>
    <dbReference type="NCBI Taxonomy" id="906689"/>
    <lineage>
        <taxon>Eukaryota</taxon>
        <taxon>Viridiplantae</taxon>
        <taxon>Streptophyta</taxon>
        <taxon>Embryophyta</taxon>
        <taxon>Tracheophyta</taxon>
        <taxon>Spermatophyta</taxon>
        <taxon>Magnoliopsida</taxon>
        <taxon>Liliopsida</taxon>
        <taxon>Asparagales</taxon>
        <taxon>Orchidaceae</taxon>
        <taxon>Epidendroideae</taxon>
        <taxon>Malaxideae</taxon>
        <taxon>Dendrobiinae</taxon>
        <taxon>Dendrobium</taxon>
    </lineage>
</organism>
<evidence type="ECO:0000313" key="1">
    <source>
        <dbReference type="EMBL" id="PKU79223.1"/>
    </source>
</evidence>
<proteinExistence type="predicted"/>
<evidence type="ECO:0000313" key="2">
    <source>
        <dbReference type="Proteomes" id="UP000233837"/>
    </source>
</evidence>
<name>A0A2I0WUA6_9ASPA</name>
<dbReference type="AlphaFoldDB" id="A0A2I0WUA6"/>
<accession>A0A2I0WUA6</accession>